<evidence type="ECO:0000256" key="3">
    <source>
        <dbReference type="ARBA" id="ARBA00022989"/>
    </source>
</evidence>
<dbReference type="Pfam" id="PF01124">
    <property type="entry name" value="MAPEG"/>
    <property type="match status" value="1"/>
</dbReference>
<sequence>MPNYTLLSIPAMWLTVMAPHSYAVSYIKKHNSGRFDNANSKGHAWNSKLQSSIPADVLARYERAESAHRNGFENLPLFAAGVLAASWAGVDVSWSAWAYVGLRVVYNFIYVNASTVRESFTRTGVQIQRLPAIQNWAWGGGGTSPPSAIDIQLEEYIACLPICIANNCNATTAILQNAKASS</sequence>
<accession>A0A423V8T9</accession>
<keyword evidence="2" id="KW-0812">Transmembrane</keyword>
<dbReference type="Proteomes" id="UP000284375">
    <property type="component" value="Unassembled WGS sequence"/>
</dbReference>
<evidence type="ECO:0000256" key="2">
    <source>
        <dbReference type="ARBA" id="ARBA00022692"/>
    </source>
</evidence>
<evidence type="ECO:0000313" key="6">
    <source>
        <dbReference type="EMBL" id="ROV87283.1"/>
    </source>
</evidence>
<dbReference type="InterPro" id="IPR001129">
    <property type="entry name" value="Membr-assoc_MAPEG"/>
</dbReference>
<dbReference type="PANTHER" id="PTHR35371">
    <property type="entry name" value="INNER MEMBRANE PROTEIN"/>
    <property type="match status" value="1"/>
</dbReference>
<dbReference type="AlphaFoldDB" id="A0A423V8T9"/>
<keyword evidence="5" id="KW-0732">Signal</keyword>
<dbReference type="GO" id="GO:0016020">
    <property type="term" value="C:membrane"/>
    <property type="evidence" value="ECO:0007669"/>
    <property type="project" value="UniProtKB-SubCell"/>
</dbReference>
<dbReference type="Gene3D" id="1.20.120.550">
    <property type="entry name" value="Membrane associated eicosanoid/glutathione metabolism-like domain"/>
    <property type="match status" value="1"/>
</dbReference>
<dbReference type="EMBL" id="LJZO01000087">
    <property type="protein sequence ID" value="ROV87283.1"/>
    <property type="molecule type" value="Genomic_DNA"/>
</dbReference>
<proteinExistence type="predicted"/>
<feature type="chain" id="PRO_5019297478" evidence="5">
    <location>
        <begin position="24"/>
        <end position="182"/>
    </location>
</feature>
<keyword evidence="4" id="KW-0472">Membrane</keyword>
<evidence type="ECO:0000256" key="5">
    <source>
        <dbReference type="SAM" id="SignalP"/>
    </source>
</evidence>
<dbReference type="InterPro" id="IPR023352">
    <property type="entry name" value="MAPEG-like_dom_sf"/>
</dbReference>
<comment type="subcellular location">
    <subcellularLocation>
        <location evidence="1">Membrane</location>
    </subcellularLocation>
</comment>
<gene>
    <name evidence="6" type="ORF">VSDG_09892</name>
</gene>
<reference evidence="6 7" key="1">
    <citation type="submission" date="2015-09" db="EMBL/GenBank/DDBJ databases">
        <title>Host preference determinants of Valsa canker pathogens revealed by comparative genomics.</title>
        <authorList>
            <person name="Yin Z."/>
            <person name="Huang L."/>
        </authorList>
    </citation>
    <scope>NUCLEOTIDE SEQUENCE [LARGE SCALE GENOMIC DNA]</scope>
    <source>
        <strain evidence="6 7">YSFL</strain>
    </source>
</reference>
<name>A0A423V8T9_CYTCH</name>
<dbReference type="PANTHER" id="PTHR35371:SF1">
    <property type="entry name" value="BLR7753 PROTEIN"/>
    <property type="match status" value="1"/>
</dbReference>
<feature type="signal peptide" evidence="5">
    <location>
        <begin position="1"/>
        <end position="23"/>
    </location>
</feature>
<evidence type="ECO:0000256" key="4">
    <source>
        <dbReference type="ARBA" id="ARBA00023136"/>
    </source>
</evidence>
<keyword evidence="7" id="KW-1185">Reference proteome</keyword>
<evidence type="ECO:0000313" key="7">
    <source>
        <dbReference type="Proteomes" id="UP000284375"/>
    </source>
</evidence>
<organism evidence="6 7">
    <name type="scientific">Cytospora chrysosperma</name>
    <name type="common">Cytospora canker fungus</name>
    <name type="synonym">Sphaeria chrysosperma</name>
    <dbReference type="NCBI Taxonomy" id="252740"/>
    <lineage>
        <taxon>Eukaryota</taxon>
        <taxon>Fungi</taxon>
        <taxon>Dikarya</taxon>
        <taxon>Ascomycota</taxon>
        <taxon>Pezizomycotina</taxon>
        <taxon>Sordariomycetes</taxon>
        <taxon>Sordariomycetidae</taxon>
        <taxon>Diaporthales</taxon>
        <taxon>Cytosporaceae</taxon>
        <taxon>Cytospora</taxon>
    </lineage>
</organism>
<comment type="caution">
    <text evidence="6">The sequence shown here is derived from an EMBL/GenBank/DDBJ whole genome shotgun (WGS) entry which is preliminary data.</text>
</comment>
<evidence type="ECO:0000256" key="1">
    <source>
        <dbReference type="ARBA" id="ARBA00004370"/>
    </source>
</evidence>
<dbReference type="SUPFAM" id="SSF161084">
    <property type="entry name" value="MAPEG domain-like"/>
    <property type="match status" value="1"/>
</dbReference>
<protein>
    <submittedName>
        <fullName evidence="6">Uncharacterized protein</fullName>
    </submittedName>
</protein>
<keyword evidence="3" id="KW-1133">Transmembrane helix</keyword>
<dbReference type="OrthoDB" id="2122304at2759"/>